<protein>
    <recommendedName>
        <fullName evidence="2">DUF7426 domain-containing protein</fullName>
    </recommendedName>
</protein>
<keyword evidence="4" id="KW-1185">Reference proteome</keyword>
<dbReference type="KEGG" id="pry:Prubr_11730"/>
<evidence type="ECO:0000259" key="2">
    <source>
        <dbReference type="Pfam" id="PF24201"/>
    </source>
</evidence>
<dbReference type="RefSeq" id="WP_212822314.1">
    <property type="nucleotide sequence ID" value="NZ_AP023359.1"/>
</dbReference>
<feature type="compositionally biased region" description="Basic and acidic residues" evidence="1">
    <location>
        <begin position="140"/>
        <end position="150"/>
    </location>
</feature>
<dbReference type="Proteomes" id="UP000680866">
    <property type="component" value="Chromosome"/>
</dbReference>
<organism evidence="3 4">
    <name type="scientific">Polymorphospora rubra</name>
    <dbReference type="NCBI Taxonomy" id="338584"/>
    <lineage>
        <taxon>Bacteria</taxon>
        <taxon>Bacillati</taxon>
        <taxon>Actinomycetota</taxon>
        <taxon>Actinomycetes</taxon>
        <taxon>Micromonosporales</taxon>
        <taxon>Micromonosporaceae</taxon>
        <taxon>Polymorphospora</taxon>
    </lineage>
</organism>
<gene>
    <name evidence="3" type="ORF">Prubr_11730</name>
</gene>
<proteinExistence type="predicted"/>
<feature type="region of interest" description="Disordered" evidence="1">
    <location>
        <begin position="127"/>
        <end position="185"/>
    </location>
</feature>
<dbReference type="AlphaFoldDB" id="A0A810MT74"/>
<name>A0A810MT74_9ACTN</name>
<dbReference type="EMBL" id="AP023359">
    <property type="protein sequence ID" value="BCJ64152.1"/>
    <property type="molecule type" value="Genomic_DNA"/>
</dbReference>
<feature type="domain" description="DUF7426" evidence="2">
    <location>
        <begin position="8"/>
        <end position="154"/>
    </location>
</feature>
<evidence type="ECO:0000313" key="4">
    <source>
        <dbReference type="Proteomes" id="UP000680866"/>
    </source>
</evidence>
<feature type="compositionally biased region" description="Basic residues" evidence="1">
    <location>
        <begin position="172"/>
        <end position="185"/>
    </location>
</feature>
<evidence type="ECO:0000313" key="3">
    <source>
        <dbReference type="EMBL" id="BCJ64152.1"/>
    </source>
</evidence>
<evidence type="ECO:0000256" key="1">
    <source>
        <dbReference type="SAM" id="MobiDB-lite"/>
    </source>
</evidence>
<accession>A0A810MT74</accession>
<sequence>MGLNLDGYDKYVDPTLTLTVRARDGVERTYVIPEPSAELGLWCQTVASVYGQITESSTPDQVKAAVASLNNMPELETGLTVAQRVMGSAFDAMLADGVSHPRIEHCASTVFAWIVRGEKAAIRAWRMGGGSGEAPGPGNRAERRAAEKTGGRSTVAADATPKAASTSDMRSPRKSSRSRKRKSAA</sequence>
<reference evidence="3" key="1">
    <citation type="submission" date="2020-08" db="EMBL/GenBank/DDBJ databases">
        <title>Whole genome shotgun sequence of Polymorphospora rubra NBRC 101157.</title>
        <authorList>
            <person name="Komaki H."/>
            <person name="Tamura T."/>
        </authorList>
    </citation>
    <scope>NUCLEOTIDE SEQUENCE</scope>
    <source>
        <strain evidence="3">NBRC 101157</strain>
    </source>
</reference>
<dbReference type="InterPro" id="IPR055849">
    <property type="entry name" value="DUF7426"/>
</dbReference>
<dbReference type="Pfam" id="PF24201">
    <property type="entry name" value="DUF7426"/>
    <property type="match status" value="1"/>
</dbReference>